<evidence type="ECO:0000313" key="1">
    <source>
        <dbReference type="EMBL" id="CAK9023175.1"/>
    </source>
</evidence>
<dbReference type="EMBL" id="CAXAMM010010354">
    <property type="protein sequence ID" value="CAK9023175.1"/>
    <property type="molecule type" value="Genomic_DNA"/>
</dbReference>
<proteinExistence type="predicted"/>
<name>A0ABP0K8R4_9DINO</name>
<keyword evidence="2" id="KW-1185">Reference proteome</keyword>
<reference evidence="1 2" key="1">
    <citation type="submission" date="2024-02" db="EMBL/GenBank/DDBJ databases">
        <authorList>
            <person name="Chen Y."/>
            <person name="Shah S."/>
            <person name="Dougan E. K."/>
            <person name="Thang M."/>
            <person name="Chan C."/>
        </authorList>
    </citation>
    <scope>NUCLEOTIDE SEQUENCE [LARGE SCALE GENOMIC DNA]</scope>
</reference>
<comment type="caution">
    <text evidence="1">The sequence shown here is derived from an EMBL/GenBank/DDBJ whole genome shotgun (WGS) entry which is preliminary data.</text>
</comment>
<evidence type="ECO:0000313" key="2">
    <source>
        <dbReference type="Proteomes" id="UP001642464"/>
    </source>
</evidence>
<dbReference type="Gene3D" id="3.40.50.1000">
    <property type="entry name" value="HAD superfamily/HAD-like"/>
    <property type="match status" value="1"/>
</dbReference>
<sequence>MCSNRKPKGHNNSILNSLLWASKEAVGTYRVVTHGSRPMTPCVHCQSSTLRRFYCNYANCPGVRRAIYICEDCHIRGCPYCNGYIADYEIWTDSSLTLEPEPVSITQHLNPSHGLSEDLSSQIETHSNEDDMGGENGLTETPIVDKTHVYFILLDLKYTLVQYRTGQQDLRESFRIRPFACDVLHHLLKLQEQGVCQMCFHSTLAAKNAIWMARQLLEKVTSTKWNSDNEHRSLRESTSGKKVWLLHGEYSQNNPWHVHEKSGTPMQIKDLESVFYEFEDMSDDAKCFSRSSLVFLTCAGTTPGRNVDEASAKNLLKVKSWHGSSQDQELQTVLKYFHDFFVRRPSDARIHLHQKRLHQSGAEDQVANV</sequence>
<organism evidence="1 2">
    <name type="scientific">Durusdinium trenchii</name>
    <dbReference type="NCBI Taxonomy" id="1381693"/>
    <lineage>
        <taxon>Eukaryota</taxon>
        <taxon>Sar</taxon>
        <taxon>Alveolata</taxon>
        <taxon>Dinophyceae</taxon>
        <taxon>Suessiales</taxon>
        <taxon>Symbiodiniaceae</taxon>
        <taxon>Durusdinium</taxon>
    </lineage>
</organism>
<protein>
    <recommendedName>
        <fullName evidence="3">FCP1 homology domain-containing protein</fullName>
    </recommendedName>
</protein>
<dbReference type="InterPro" id="IPR023214">
    <property type="entry name" value="HAD_sf"/>
</dbReference>
<accession>A0ABP0K8R4</accession>
<evidence type="ECO:0008006" key="3">
    <source>
        <dbReference type="Google" id="ProtNLM"/>
    </source>
</evidence>
<gene>
    <name evidence="1" type="ORF">SCF082_LOCUS16103</name>
</gene>
<dbReference type="Proteomes" id="UP001642464">
    <property type="component" value="Unassembled WGS sequence"/>
</dbReference>